<reference evidence="1" key="1">
    <citation type="submission" date="2021-06" db="EMBL/GenBank/DDBJ databases">
        <authorList>
            <person name="Kallberg Y."/>
            <person name="Tangrot J."/>
            <person name="Rosling A."/>
        </authorList>
    </citation>
    <scope>NUCLEOTIDE SEQUENCE</scope>
    <source>
        <strain evidence="1">MA461A</strain>
    </source>
</reference>
<feature type="non-terminal residue" evidence="1">
    <location>
        <position position="131"/>
    </location>
</feature>
<keyword evidence="2" id="KW-1185">Reference proteome</keyword>
<proteinExistence type="predicted"/>
<evidence type="ECO:0000313" key="1">
    <source>
        <dbReference type="EMBL" id="CAG8814702.1"/>
    </source>
</evidence>
<accession>A0ACA9RXP0</accession>
<name>A0ACA9RXP0_9GLOM</name>
<gene>
    <name evidence="1" type="ORF">RPERSI_LOCUS24052</name>
</gene>
<dbReference type="Proteomes" id="UP000789920">
    <property type="component" value="Unassembled WGS sequence"/>
</dbReference>
<comment type="caution">
    <text evidence="1">The sequence shown here is derived from an EMBL/GenBank/DDBJ whole genome shotgun (WGS) entry which is preliminary data.</text>
</comment>
<evidence type="ECO:0000313" key="2">
    <source>
        <dbReference type="Proteomes" id="UP000789920"/>
    </source>
</evidence>
<protein>
    <submittedName>
        <fullName evidence="1">20941_t:CDS:1</fullName>
    </submittedName>
</protein>
<feature type="non-terminal residue" evidence="1">
    <location>
        <position position="1"/>
    </location>
</feature>
<dbReference type="EMBL" id="CAJVQC010076454">
    <property type="protein sequence ID" value="CAG8814702.1"/>
    <property type="molecule type" value="Genomic_DNA"/>
</dbReference>
<organism evidence="1 2">
    <name type="scientific">Racocetra persica</name>
    <dbReference type="NCBI Taxonomy" id="160502"/>
    <lineage>
        <taxon>Eukaryota</taxon>
        <taxon>Fungi</taxon>
        <taxon>Fungi incertae sedis</taxon>
        <taxon>Mucoromycota</taxon>
        <taxon>Glomeromycotina</taxon>
        <taxon>Glomeromycetes</taxon>
        <taxon>Diversisporales</taxon>
        <taxon>Gigasporaceae</taxon>
        <taxon>Racocetra</taxon>
    </lineage>
</organism>
<sequence length="131" mass="14598">AHVKEFISDENSKFSFPKEHGHSDEDAERYQEIAEKAHKHLTSTGEHEAEIDHESIRDKHKKIYESDNVTEHSDEELGHAAAFEALKKMCSGESYDKSALLSLAMSEGMKLWKKKQAAGDGDGGGQEEILG</sequence>